<dbReference type="InterPro" id="IPR017871">
    <property type="entry name" value="ABC_transporter-like_CS"/>
</dbReference>
<keyword evidence="3" id="KW-0813">Transport</keyword>
<name>A0A840SQP2_9RHOB</name>
<proteinExistence type="inferred from homology"/>
<dbReference type="FunFam" id="3.40.50.300:FF:000016">
    <property type="entry name" value="Oligopeptide ABC transporter ATP-binding component"/>
    <property type="match status" value="2"/>
</dbReference>
<dbReference type="RefSeq" id="WP_184150227.1">
    <property type="nucleotide sequence ID" value="NZ_JACHFM010000002.1"/>
</dbReference>
<protein>
    <submittedName>
        <fullName evidence="7">Peptide/nickel transport system ATP-binding protein</fullName>
    </submittedName>
</protein>
<dbReference type="Gene3D" id="3.40.50.300">
    <property type="entry name" value="P-loop containing nucleotide triphosphate hydrolases"/>
    <property type="match status" value="2"/>
</dbReference>
<dbReference type="Pfam" id="PF00005">
    <property type="entry name" value="ABC_tran"/>
    <property type="match status" value="2"/>
</dbReference>
<dbReference type="GO" id="GO:0015833">
    <property type="term" value="P:peptide transport"/>
    <property type="evidence" value="ECO:0007669"/>
    <property type="project" value="InterPro"/>
</dbReference>
<dbReference type="CDD" id="cd03257">
    <property type="entry name" value="ABC_NikE_OppD_transporters"/>
    <property type="match status" value="2"/>
</dbReference>
<dbReference type="GO" id="GO:0005524">
    <property type="term" value="F:ATP binding"/>
    <property type="evidence" value="ECO:0007669"/>
    <property type="project" value="UniProtKB-KW"/>
</dbReference>
<evidence type="ECO:0000259" key="6">
    <source>
        <dbReference type="PROSITE" id="PS50893"/>
    </source>
</evidence>
<dbReference type="PANTHER" id="PTHR43776">
    <property type="entry name" value="TRANSPORT ATP-BINDING PROTEIN"/>
    <property type="match status" value="1"/>
</dbReference>
<dbReference type="Pfam" id="PF08352">
    <property type="entry name" value="oligo_HPY"/>
    <property type="match status" value="2"/>
</dbReference>
<comment type="similarity">
    <text evidence="2">Belongs to the ABC transporter superfamily.</text>
</comment>
<feature type="domain" description="ABC transporter" evidence="6">
    <location>
        <begin position="304"/>
        <end position="551"/>
    </location>
</feature>
<evidence type="ECO:0000313" key="7">
    <source>
        <dbReference type="EMBL" id="MBB5222788.1"/>
    </source>
</evidence>
<keyword evidence="4" id="KW-0547">Nucleotide-binding</keyword>
<dbReference type="NCBIfam" id="NF007739">
    <property type="entry name" value="PRK10419.1"/>
    <property type="match status" value="2"/>
</dbReference>
<dbReference type="PANTHER" id="PTHR43776:SF7">
    <property type="entry name" value="D,D-DIPEPTIDE TRANSPORT ATP-BINDING PROTEIN DDPF-RELATED"/>
    <property type="match status" value="1"/>
</dbReference>
<keyword evidence="5 7" id="KW-0067">ATP-binding</keyword>
<evidence type="ECO:0000256" key="1">
    <source>
        <dbReference type="ARBA" id="ARBA00004417"/>
    </source>
</evidence>
<comment type="subcellular location">
    <subcellularLocation>
        <location evidence="1">Cell inner membrane</location>
        <topology evidence="1">Peripheral membrane protein</topology>
    </subcellularLocation>
</comment>
<reference evidence="7 8" key="1">
    <citation type="submission" date="2020-08" db="EMBL/GenBank/DDBJ databases">
        <title>Genomic Encyclopedia of Type Strains, Phase IV (KMG-IV): sequencing the most valuable type-strain genomes for metagenomic binning, comparative biology and taxonomic classification.</title>
        <authorList>
            <person name="Goeker M."/>
        </authorList>
    </citation>
    <scope>NUCLEOTIDE SEQUENCE [LARGE SCALE GENOMIC DNA]</scope>
    <source>
        <strain evidence="7 8">DSM 101730</strain>
    </source>
</reference>
<evidence type="ECO:0000256" key="4">
    <source>
        <dbReference type="ARBA" id="ARBA00022741"/>
    </source>
</evidence>
<dbReference type="EMBL" id="JACHFM010000002">
    <property type="protein sequence ID" value="MBB5222788.1"/>
    <property type="molecule type" value="Genomic_DNA"/>
</dbReference>
<dbReference type="SUPFAM" id="SSF52540">
    <property type="entry name" value="P-loop containing nucleoside triphosphate hydrolases"/>
    <property type="match status" value="2"/>
</dbReference>
<keyword evidence="8" id="KW-1185">Reference proteome</keyword>
<dbReference type="SMART" id="SM00382">
    <property type="entry name" value="AAA"/>
    <property type="match status" value="2"/>
</dbReference>
<dbReference type="GO" id="GO:0055085">
    <property type="term" value="P:transmembrane transport"/>
    <property type="evidence" value="ECO:0007669"/>
    <property type="project" value="UniProtKB-ARBA"/>
</dbReference>
<dbReference type="GO" id="GO:0016887">
    <property type="term" value="F:ATP hydrolysis activity"/>
    <property type="evidence" value="ECO:0007669"/>
    <property type="project" value="InterPro"/>
</dbReference>
<dbReference type="InterPro" id="IPR013563">
    <property type="entry name" value="Oligopep_ABC_C"/>
</dbReference>
<evidence type="ECO:0000256" key="3">
    <source>
        <dbReference type="ARBA" id="ARBA00022448"/>
    </source>
</evidence>
<dbReference type="GO" id="GO:0005886">
    <property type="term" value="C:plasma membrane"/>
    <property type="evidence" value="ECO:0007669"/>
    <property type="project" value="UniProtKB-SubCell"/>
</dbReference>
<evidence type="ECO:0000256" key="2">
    <source>
        <dbReference type="ARBA" id="ARBA00005417"/>
    </source>
</evidence>
<feature type="domain" description="ABC transporter" evidence="6">
    <location>
        <begin position="7"/>
        <end position="257"/>
    </location>
</feature>
<organism evidence="7 8">
    <name type="scientific">Amaricoccus macauensis</name>
    <dbReference type="NCBI Taxonomy" id="57001"/>
    <lineage>
        <taxon>Bacteria</taxon>
        <taxon>Pseudomonadati</taxon>
        <taxon>Pseudomonadota</taxon>
        <taxon>Alphaproteobacteria</taxon>
        <taxon>Rhodobacterales</taxon>
        <taxon>Paracoccaceae</taxon>
        <taxon>Amaricoccus</taxon>
    </lineage>
</organism>
<dbReference type="AlphaFoldDB" id="A0A840SQP2"/>
<comment type="caution">
    <text evidence="7">The sequence shown here is derived from an EMBL/GenBank/DDBJ whole genome shotgun (WGS) entry which is preliminary data.</text>
</comment>
<dbReference type="PROSITE" id="PS00211">
    <property type="entry name" value="ABC_TRANSPORTER_1"/>
    <property type="match status" value="2"/>
</dbReference>
<dbReference type="InterPro" id="IPR027417">
    <property type="entry name" value="P-loop_NTPase"/>
</dbReference>
<dbReference type="Proteomes" id="UP000549457">
    <property type="component" value="Unassembled WGS sequence"/>
</dbReference>
<dbReference type="InterPro" id="IPR003439">
    <property type="entry name" value="ABC_transporter-like_ATP-bd"/>
</dbReference>
<evidence type="ECO:0000256" key="5">
    <source>
        <dbReference type="ARBA" id="ARBA00022840"/>
    </source>
</evidence>
<dbReference type="PROSITE" id="PS50893">
    <property type="entry name" value="ABC_TRANSPORTER_2"/>
    <property type="match status" value="2"/>
</dbReference>
<dbReference type="InterPro" id="IPR050319">
    <property type="entry name" value="ABC_transp_ATP-bind"/>
</dbReference>
<dbReference type="NCBIfam" id="NF008453">
    <property type="entry name" value="PRK11308.1"/>
    <property type="match status" value="2"/>
</dbReference>
<evidence type="ECO:0000313" key="8">
    <source>
        <dbReference type="Proteomes" id="UP000549457"/>
    </source>
</evidence>
<accession>A0A840SQP2</accession>
<sequence>MAGHDVLKIEDLSISFRTEGTLRSAIRNASLTLRSGEILGLVGESGSGKTILSLAAMGLLPPNAMVTGGRVMFEGTDLLRAGASALRRLRGKRISMIFQDPMASLDPIFTCGDQIVEAILLHEKLGRRGATARALALLEKVRMPDPPRIMGSYPHELSGGQCQRVMIAMAVACNPDVIIADEPTTALDVTVQKQVLTLLRELNAEIGAAVLLITHDLGVIHEVADRVAVIYHGDMMEEARTAQIFSAPKSAYTRALIASMPSMSPPRTRLPVIERDAKGEIVSVVKPSATVRAAPAVTGGATLLELRGLTKTYTLQATPLSAGREVRAVDDVSLAIPARSTLGLVGESGCGKSTLSRLVMRLIEPDSGDILIEGQNLAGLDVAAMRQARRDMALVFQNPYGSLNPRETVRDLIAAPVDIHRGGKDRDAIVARLLDAVGLPKEAAGKYPHEFSGGQRQRIVIARALALQPRLVICDEAVSALDVSVQAQVLNLLHDLQAEFDLTYLFISHDMSVVRHVSDSIAVMQKGRIVESGPAEEVFERPRNPYTRTLLDAVPQVGTMQPAAAEA</sequence>
<gene>
    <name evidence="7" type="ORF">HNP73_002724</name>
</gene>
<dbReference type="InterPro" id="IPR003593">
    <property type="entry name" value="AAA+_ATPase"/>
</dbReference>